<keyword evidence="4 7" id="KW-0028">Amino-acid biosynthesis</keyword>
<evidence type="ECO:0000256" key="1">
    <source>
        <dbReference type="ARBA" id="ARBA00001933"/>
    </source>
</evidence>
<keyword evidence="6 7" id="KW-0663">Pyridoxal phosphate</keyword>
<comment type="similarity">
    <text evidence="2 7">Belongs to the SHMT family.</text>
</comment>
<dbReference type="InterPro" id="IPR015422">
    <property type="entry name" value="PyrdxlP-dep_Trfase_small"/>
</dbReference>
<evidence type="ECO:0000256" key="7">
    <source>
        <dbReference type="HAMAP-Rule" id="MF_00051"/>
    </source>
</evidence>
<dbReference type="InterPro" id="IPR015421">
    <property type="entry name" value="PyrdxlP-dep_Trfase_major"/>
</dbReference>
<dbReference type="CDD" id="cd00378">
    <property type="entry name" value="SHMT"/>
    <property type="match status" value="1"/>
</dbReference>
<sequence length="411" mass="45594">MDFENIKNEDSEVYSIINEEHKRQEDNIELIASENFTSKAVMEAMGSYLTNKYAEGYPGKRYYGGCYVVDKVEELAKDRLKKLFGAEHVNVQPHSGSQANMGVYFAMLNPGDTIMGMDLSHGGHLTHGSPVNFSGKLFNVVSYGVNKETEQIDYEELRKKAIECKPKIIVAGASAYPRVIDFAKFREVCDEVGAYLMVDMAHIAGIVAAGLHPSPVPYADFVTTTTHKTLRGPRGGAILCKEKYAKAIDKAIFPGMQGGPLMHIIAAKAVCFGEALKDDFKDYSKQIVQNAKVLADELTKYGFRLVSGGTDNHLILVDLTNKDITGKDAEHLLDSIGITANKNTIPFETKSPFVTSGIRIGTPAVTTRGFKEEEMKQIAYFINYAIDNRDKDLSDLRNKVTELCRKFPIYK</sequence>
<comment type="pathway">
    <text evidence="7">One-carbon metabolism; tetrahydrofolate interconversion.</text>
</comment>
<evidence type="ECO:0000256" key="4">
    <source>
        <dbReference type="ARBA" id="ARBA00022605"/>
    </source>
</evidence>
<name>A0ABW8TGW6_9CLOT</name>
<dbReference type="Gene3D" id="3.40.640.10">
    <property type="entry name" value="Type I PLP-dependent aspartate aminotransferase-like (Major domain)"/>
    <property type="match status" value="1"/>
</dbReference>
<dbReference type="Proteomes" id="UP001623592">
    <property type="component" value="Unassembled WGS sequence"/>
</dbReference>
<comment type="caution">
    <text evidence="9">The sequence shown here is derived from an EMBL/GenBank/DDBJ whole genome shotgun (WGS) entry which is preliminary data.</text>
</comment>
<protein>
    <recommendedName>
        <fullName evidence="7">Serine hydroxymethyltransferase</fullName>
        <shortName evidence="7">SHMT</shortName>
        <shortName evidence="7">Serine methylase</shortName>
        <ecNumber evidence="7">2.1.2.1</ecNumber>
    </recommendedName>
</protein>
<accession>A0ABW8TGW6</accession>
<comment type="pathway">
    <text evidence="7">Amino-acid biosynthesis; glycine biosynthesis; glycine from L-serine: step 1/1.</text>
</comment>
<comment type="cofactor">
    <cofactor evidence="1 7">
        <name>pyridoxal 5'-phosphate</name>
        <dbReference type="ChEBI" id="CHEBI:597326"/>
    </cofactor>
</comment>
<dbReference type="HAMAP" id="MF_00051">
    <property type="entry name" value="SHMT"/>
    <property type="match status" value="1"/>
</dbReference>
<keyword evidence="3 7" id="KW-0554">One-carbon metabolism</keyword>
<dbReference type="Gene3D" id="3.90.1150.10">
    <property type="entry name" value="Aspartate Aminotransferase, domain 1"/>
    <property type="match status" value="1"/>
</dbReference>
<feature type="site" description="Plays an important role in substrate specificity" evidence="7">
    <location>
        <position position="227"/>
    </location>
</feature>
<feature type="binding site" evidence="7">
    <location>
        <position position="242"/>
    </location>
    <ligand>
        <name>(6S)-5,6,7,8-tetrahydrofolate</name>
        <dbReference type="ChEBI" id="CHEBI:57453"/>
    </ligand>
</feature>
<dbReference type="InterPro" id="IPR015424">
    <property type="entry name" value="PyrdxlP-dep_Trfase"/>
</dbReference>
<feature type="binding site" evidence="7">
    <location>
        <begin position="351"/>
        <end position="353"/>
    </location>
    <ligand>
        <name>(6S)-5,6,7,8-tetrahydrofolate</name>
        <dbReference type="ChEBI" id="CHEBI:57453"/>
    </ligand>
</feature>
<dbReference type="PANTHER" id="PTHR11680">
    <property type="entry name" value="SERINE HYDROXYMETHYLTRANSFERASE"/>
    <property type="match status" value="1"/>
</dbReference>
<comment type="function">
    <text evidence="7">Catalyzes the reversible interconversion of serine and glycine with tetrahydrofolate (THF) serving as the one-carbon carrier. This reaction serves as the major source of one-carbon groups required for the biosynthesis of purines, thymidylate, methionine, and other important biomolecules. Also exhibits THF-independent aldolase activity toward beta-hydroxyamino acids, producing glycine and aldehydes, via a retro-aldol mechanism.</text>
</comment>
<evidence type="ECO:0000313" key="9">
    <source>
        <dbReference type="EMBL" id="MFL0251781.1"/>
    </source>
</evidence>
<dbReference type="PIRSF" id="PIRSF000412">
    <property type="entry name" value="SHMT"/>
    <property type="match status" value="1"/>
</dbReference>
<organism evidence="9 10">
    <name type="scientific">Clostridium neuense</name>
    <dbReference type="NCBI Taxonomy" id="1728934"/>
    <lineage>
        <taxon>Bacteria</taxon>
        <taxon>Bacillati</taxon>
        <taxon>Bacillota</taxon>
        <taxon>Clostridia</taxon>
        <taxon>Eubacteriales</taxon>
        <taxon>Clostridiaceae</taxon>
        <taxon>Clostridium</taxon>
    </lineage>
</organism>
<dbReference type="Pfam" id="PF00464">
    <property type="entry name" value="SHMT"/>
    <property type="match status" value="1"/>
</dbReference>
<dbReference type="InterPro" id="IPR049943">
    <property type="entry name" value="Ser_HO-MeTrfase-like"/>
</dbReference>
<dbReference type="EMBL" id="JBJIAA010000012">
    <property type="protein sequence ID" value="MFL0251781.1"/>
    <property type="molecule type" value="Genomic_DNA"/>
</dbReference>
<dbReference type="NCBIfam" id="NF000586">
    <property type="entry name" value="PRK00011.1"/>
    <property type="match status" value="1"/>
</dbReference>
<dbReference type="InterPro" id="IPR039429">
    <property type="entry name" value="SHMT-like_dom"/>
</dbReference>
<dbReference type="SUPFAM" id="SSF53383">
    <property type="entry name" value="PLP-dependent transferases"/>
    <property type="match status" value="1"/>
</dbReference>
<comment type="catalytic activity">
    <reaction evidence="7">
        <text>(6R)-5,10-methylene-5,6,7,8-tetrahydrofolate + glycine + H2O = (6S)-5,6,7,8-tetrahydrofolate + L-serine</text>
        <dbReference type="Rhea" id="RHEA:15481"/>
        <dbReference type="ChEBI" id="CHEBI:15377"/>
        <dbReference type="ChEBI" id="CHEBI:15636"/>
        <dbReference type="ChEBI" id="CHEBI:33384"/>
        <dbReference type="ChEBI" id="CHEBI:57305"/>
        <dbReference type="ChEBI" id="CHEBI:57453"/>
        <dbReference type="EC" id="2.1.2.1"/>
    </reaction>
</comment>
<evidence type="ECO:0000256" key="5">
    <source>
        <dbReference type="ARBA" id="ARBA00022679"/>
    </source>
</evidence>
<dbReference type="EC" id="2.1.2.1" evidence="7"/>
<dbReference type="InterPro" id="IPR019798">
    <property type="entry name" value="Ser_HO-MeTrfase_PLP_BS"/>
</dbReference>
<evidence type="ECO:0000256" key="3">
    <source>
        <dbReference type="ARBA" id="ARBA00022563"/>
    </source>
</evidence>
<keyword evidence="7" id="KW-0963">Cytoplasm</keyword>
<comment type="subcellular location">
    <subcellularLocation>
        <location evidence="7">Cytoplasm</location>
    </subcellularLocation>
</comment>
<comment type="subunit">
    <text evidence="7">Homodimer.</text>
</comment>
<keyword evidence="10" id="KW-1185">Reference proteome</keyword>
<gene>
    <name evidence="7 9" type="primary">glyA</name>
    <name evidence="9" type="ORF">ACJDT4_15285</name>
</gene>
<feature type="binding site" evidence="7">
    <location>
        <position position="119"/>
    </location>
    <ligand>
        <name>(6S)-5,6,7,8-tetrahydrofolate</name>
        <dbReference type="ChEBI" id="CHEBI:57453"/>
    </ligand>
</feature>
<feature type="modified residue" description="N6-(pyridoxal phosphate)lysine" evidence="7">
    <location>
        <position position="228"/>
    </location>
</feature>
<feature type="binding site" evidence="7">
    <location>
        <begin position="123"/>
        <end position="125"/>
    </location>
    <ligand>
        <name>(6S)-5,6,7,8-tetrahydrofolate</name>
        <dbReference type="ChEBI" id="CHEBI:57453"/>
    </ligand>
</feature>
<dbReference type="GO" id="GO:0004372">
    <property type="term" value="F:glycine hydroxymethyltransferase activity"/>
    <property type="evidence" value="ECO:0007669"/>
    <property type="project" value="UniProtKB-EC"/>
</dbReference>
<reference evidence="9 10" key="1">
    <citation type="submission" date="2024-11" db="EMBL/GenBank/DDBJ databases">
        <authorList>
            <person name="Heng Y.C."/>
            <person name="Lim A.C.H."/>
            <person name="Lee J.K.Y."/>
            <person name="Kittelmann S."/>
        </authorList>
    </citation>
    <scope>NUCLEOTIDE SEQUENCE [LARGE SCALE GENOMIC DNA]</scope>
    <source>
        <strain evidence="9 10">WILCCON 0114</strain>
    </source>
</reference>
<evidence type="ECO:0000256" key="2">
    <source>
        <dbReference type="ARBA" id="ARBA00006376"/>
    </source>
</evidence>
<keyword evidence="5 7" id="KW-0808">Transferase</keyword>
<evidence type="ECO:0000259" key="8">
    <source>
        <dbReference type="Pfam" id="PF00464"/>
    </source>
</evidence>
<evidence type="ECO:0000256" key="6">
    <source>
        <dbReference type="ARBA" id="ARBA00022898"/>
    </source>
</evidence>
<dbReference type="PROSITE" id="PS00096">
    <property type="entry name" value="SHMT"/>
    <property type="match status" value="1"/>
</dbReference>
<feature type="domain" description="Serine hydroxymethyltransferase-like" evidence="8">
    <location>
        <begin position="7"/>
        <end position="382"/>
    </location>
</feature>
<dbReference type="PANTHER" id="PTHR11680:SF35">
    <property type="entry name" value="SERINE HYDROXYMETHYLTRANSFERASE 1"/>
    <property type="match status" value="1"/>
</dbReference>
<dbReference type="InterPro" id="IPR001085">
    <property type="entry name" value="Ser_HO-MeTrfase"/>
</dbReference>
<dbReference type="RefSeq" id="WP_406788430.1">
    <property type="nucleotide sequence ID" value="NZ_JBJIAA010000012.1"/>
</dbReference>
<proteinExistence type="inferred from homology"/>
<evidence type="ECO:0000313" key="10">
    <source>
        <dbReference type="Proteomes" id="UP001623592"/>
    </source>
</evidence>